<proteinExistence type="predicted"/>
<protein>
    <submittedName>
        <fullName evidence="1">Uncharacterized protein</fullName>
    </submittedName>
</protein>
<dbReference type="AlphaFoldDB" id="A0A1W1V8A9"/>
<dbReference type="EMBL" id="FWWU01000009">
    <property type="protein sequence ID" value="SMB89476.1"/>
    <property type="molecule type" value="Genomic_DNA"/>
</dbReference>
<gene>
    <name evidence="1" type="ORF">SAMN00790413_00441</name>
</gene>
<name>A0A1W1V8A9_9DEIO</name>
<organism evidence="1 2">
    <name type="scientific">Deinococcus hopiensis KR-140</name>
    <dbReference type="NCBI Taxonomy" id="695939"/>
    <lineage>
        <taxon>Bacteria</taxon>
        <taxon>Thermotogati</taxon>
        <taxon>Deinococcota</taxon>
        <taxon>Deinococci</taxon>
        <taxon>Deinococcales</taxon>
        <taxon>Deinococcaceae</taxon>
        <taxon>Deinococcus</taxon>
    </lineage>
</organism>
<dbReference type="Proteomes" id="UP000192582">
    <property type="component" value="Unassembled WGS sequence"/>
</dbReference>
<accession>A0A1W1V8A9</accession>
<sequence>MGLSREPPAISSPAISSSLYFGGIAPRRNRVQACDGLTLAEVVKPGNQSLGAAGHNGPFTFGTPALNEAQHLPCPVQQGFAPMSALLVRAFLTARVPSETARPRCAVPMEEEAAA</sequence>
<keyword evidence="2" id="KW-1185">Reference proteome</keyword>
<reference evidence="1 2" key="1">
    <citation type="submission" date="2017-04" db="EMBL/GenBank/DDBJ databases">
        <authorList>
            <person name="Afonso C.L."/>
            <person name="Miller P.J."/>
            <person name="Scott M.A."/>
            <person name="Spackman E."/>
            <person name="Goraichik I."/>
            <person name="Dimitrov K.M."/>
            <person name="Suarez D.L."/>
            <person name="Swayne D.E."/>
        </authorList>
    </citation>
    <scope>NUCLEOTIDE SEQUENCE [LARGE SCALE GENOMIC DNA]</scope>
    <source>
        <strain evidence="1 2">KR-140</strain>
    </source>
</reference>
<evidence type="ECO:0000313" key="2">
    <source>
        <dbReference type="Proteomes" id="UP000192582"/>
    </source>
</evidence>
<evidence type="ECO:0000313" key="1">
    <source>
        <dbReference type="EMBL" id="SMB89476.1"/>
    </source>
</evidence>